<name>A0A507CYX3_9FUNG</name>
<gene>
    <name evidence="2" type="ORF">SeLEV6574_g05705</name>
    <name evidence="3" type="ORF">SeMB42_g04404</name>
</gene>
<keyword evidence="4" id="KW-1185">Reference proteome</keyword>
<dbReference type="VEuPathDB" id="FungiDB:SeMB42_g04404"/>
<organism evidence="3 4">
    <name type="scientific">Synchytrium endobioticum</name>
    <dbReference type="NCBI Taxonomy" id="286115"/>
    <lineage>
        <taxon>Eukaryota</taxon>
        <taxon>Fungi</taxon>
        <taxon>Fungi incertae sedis</taxon>
        <taxon>Chytridiomycota</taxon>
        <taxon>Chytridiomycota incertae sedis</taxon>
        <taxon>Chytridiomycetes</taxon>
        <taxon>Synchytriales</taxon>
        <taxon>Synchytriaceae</taxon>
        <taxon>Synchytrium</taxon>
    </lineage>
</organism>
<accession>A0A507CYX3</accession>
<feature type="compositionally biased region" description="Pro residues" evidence="1">
    <location>
        <begin position="322"/>
        <end position="336"/>
    </location>
</feature>
<evidence type="ECO:0000313" key="2">
    <source>
        <dbReference type="EMBL" id="TPX42211.1"/>
    </source>
</evidence>
<dbReference type="Proteomes" id="UP000320475">
    <property type="component" value="Unassembled WGS sequence"/>
</dbReference>
<evidence type="ECO:0000313" key="4">
    <source>
        <dbReference type="Proteomes" id="UP000317494"/>
    </source>
</evidence>
<dbReference type="EMBL" id="QEAN01000176">
    <property type="protein sequence ID" value="TPX44261.1"/>
    <property type="molecule type" value="Genomic_DNA"/>
</dbReference>
<dbReference type="EMBL" id="QEAM01000281">
    <property type="protein sequence ID" value="TPX42211.1"/>
    <property type="molecule type" value="Genomic_DNA"/>
</dbReference>
<dbReference type="Gene3D" id="1.10.472.10">
    <property type="entry name" value="Cyclin-like"/>
    <property type="match status" value="1"/>
</dbReference>
<sequence>MAERFKNRLYSSHSLNASPYAIPTSTSALLYTTSPLEEPLQSASVTSKSAARFLANSVPMGKKLSRLPSQHVLTSTATTINVRISSNSSSVASSSTSSNRVLTGLTVRARPRAQQQQQLQGAEYIEVDTEREVEDDSEIDLSSNSMNEVESIQIATPLTITTPGIHRMINGPLLVYDQPEQSECSIDLVQEQEQEQEPEYTLYYSQQPSHKYSQPSLHPQIFQIQPVATVQDPMFNSKMTPLALSTAFQVIQAWWLIYQPGLNPRKRSASASTRVLYARKPLSNATSAASAASSASASTSTLYLAGSSTSSLDAPLASQTPSPRPPPPTLPACLPPQPQPLYPLTPPLSPASFFMNHDERQVLLHIAGMTQRVQSLMRANKVVLSTALMYMMRFNSIALGNSAYYQDVNVVHLKNDIYYFWCAALTLADIYTNDNAFLASSWDWVCGVDRQPLIQAQRFMLQVISFDLSVPLADLQIIMSYLEDEATKQVDFDCLFVQLQHQVNQAQQFLPRKMTPTQRRLSNQGICSFEG</sequence>
<evidence type="ECO:0000256" key="1">
    <source>
        <dbReference type="SAM" id="MobiDB-lite"/>
    </source>
</evidence>
<feature type="region of interest" description="Disordered" evidence="1">
    <location>
        <begin position="312"/>
        <end position="336"/>
    </location>
</feature>
<comment type="caution">
    <text evidence="3">The sequence shown here is derived from an EMBL/GenBank/DDBJ whole genome shotgun (WGS) entry which is preliminary data.</text>
</comment>
<dbReference type="AlphaFoldDB" id="A0A507CYX3"/>
<evidence type="ECO:0000313" key="5">
    <source>
        <dbReference type="Proteomes" id="UP000320475"/>
    </source>
</evidence>
<feature type="compositionally biased region" description="Low complexity" evidence="1">
    <location>
        <begin position="312"/>
        <end position="321"/>
    </location>
</feature>
<dbReference type="Proteomes" id="UP000317494">
    <property type="component" value="Unassembled WGS sequence"/>
</dbReference>
<protein>
    <submittedName>
        <fullName evidence="3">Uncharacterized protein</fullName>
    </submittedName>
</protein>
<evidence type="ECO:0000313" key="3">
    <source>
        <dbReference type="EMBL" id="TPX44261.1"/>
    </source>
</evidence>
<reference evidence="4 5" key="1">
    <citation type="journal article" date="2019" name="Sci. Rep.">
        <title>Comparative genomics of chytrid fungi reveal insights into the obligate biotrophic and pathogenic lifestyle of Synchytrium endobioticum.</title>
        <authorList>
            <person name="van de Vossenberg B.T.L.H."/>
            <person name="Warris S."/>
            <person name="Nguyen H.D.T."/>
            <person name="van Gent-Pelzer M.P.E."/>
            <person name="Joly D.L."/>
            <person name="van de Geest H.C."/>
            <person name="Bonants P.J.M."/>
            <person name="Smith D.S."/>
            <person name="Levesque C.A."/>
            <person name="van der Lee T.A.J."/>
        </authorList>
    </citation>
    <scope>NUCLEOTIDE SEQUENCE [LARGE SCALE GENOMIC DNA]</scope>
    <source>
        <strain evidence="2 5">LEV6574</strain>
        <strain evidence="3 4">MB42</strain>
    </source>
</reference>
<proteinExistence type="predicted"/>